<evidence type="ECO:0000256" key="2">
    <source>
        <dbReference type="SAM" id="Phobius"/>
    </source>
</evidence>
<feature type="compositionally biased region" description="Basic residues" evidence="1">
    <location>
        <begin position="139"/>
        <end position="151"/>
    </location>
</feature>
<keyword evidence="2" id="KW-0812">Transmembrane</keyword>
<feature type="compositionally biased region" description="Low complexity" evidence="1">
    <location>
        <begin position="466"/>
        <end position="478"/>
    </location>
</feature>
<evidence type="ECO:0000313" key="3">
    <source>
        <dbReference type="EMBL" id="KAF0290633.1"/>
    </source>
</evidence>
<keyword evidence="4" id="KW-1185">Reference proteome</keyword>
<accession>A0A6A4VAG4</accession>
<feature type="compositionally biased region" description="Low complexity" evidence="1">
    <location>
        <begin position="156"/>
        <end position="199"/>
    </location>
</feature>
<reference evidence="3 4" key="1">
    <citation type="submission" date="2019-07" db="EMBL/GenBank/DDBJ databases">
        <title>Draft genome assembly of a fouling barnacle, Amphibalanus amphitrite (Darwin, 1854): The first reference genome for Thecostraca.</title>
        <authorList>
            <person name="Kim W."/>
        </authorList>
    </citation>
    <scope>NUCLEOTIDE SEQUENCE [LARGE SCALE GENOMIC DNA]</scope>
    <source>
        <strain evidence="3">SNU_AA5</strain>
        <tissue evidence="3">Soma without cirri and trophi</tissue>
    </source>
</reference>
<feature type="compositionally biased region" description="Basic and acidic residues" evidence="1">
    <location>
        <begin position="536"/>
        <end position="547"/>
    </location>
</feature>
<comment type="caution">
    <text evidence="3">The sequence shown here is derived from an EMBL/GenBank/DDBJ whole genome shotgun (WGS) entry which is preliminary data.</text>
</comment>
<feature type="compositionally biased region" description="Low complexity" evidence="1">
    <location>
        <begin position="262"/>
        <end position="272"/>
    </location>
</feature>
<feature type="region of interest" description="Disordered" evidence="1">
    <location>
        <begin position="360"/>
        <end position="574"/>
    </location>
</feature>
<evidence type="ECO:0000256" key="1">
    <source>
        <dbReference type="SAM" id="MobiDB-lite"/>
    </source>
</evidence>
<feature type="compositionally biased region" description="Low complexity" evidence="1">
    <location>
        <begin position="210"/>
        <end position="255"/>
    </location>
</feature>
<keyword evidence="2" id="KW-1133">Transmembrane helix</keyword>
<feature type="transmembrane region" description="Helical" evidence="2">
    <location>
        <begin position="810"/>
        <end position="830"/>
    </location>
</feature>
<feature type="region of interest" description="Disordered" evidence="1">
    <location>
        <begin position="777"/>
        <end position="805"/>
    </location>
</feature>
<evidence type="ECO:0000313" key="4">
    <source>
        <dbReference type="Proteomes" id="UP000440578"/>
    </source>
</evidence>
<feature type="region of interest" description="Disordered" evidence="1">
    <location>
        <begin position="617"/>
        <end position="753"/>
    </location>
</feature>
<feature type="compositionally biased region" description="Pro residues" evidence="1">
    <location>
        <begin position="655"/>
        <end position="665"/>
    </location>
</feature>
<name>A0A6A4VAG4_AMPAM</name>
<gene>
    <name evidence="3" type="ORF">FJT64_011183</name>
</gene>
<feature type="region of interest" description="Disordered" evidence="1">
    <location>
        <begin position="139"/>
        <end position="310"/>
    </location>
</feature>
<proteinExistence type="predicted"/>
<dbReference type="Proteomes" id="UP000440578">
    <property type="component" value="Unassembled WGS sequence"/>
</dbReference>
<feature type="compositionally biased region" description="Basic and acidic residues" evidence="1">
    <location>
        <begin position="712"/>
        <end position="728"/>
    </location>
</feature>
<dbReference type="EMBL" id="VIIS01001939">
    <property type="protein sequence ID" value="KAF0290633.1"/>
    <property type="molecule type" value="Genomic_DNA"/>
</dbReference>
<feature type="compositionally biased region" description="Polar residues" evidence="1">
    <location>
        <begin position="405"/>
        <end position="416"/>
    </location>
</feature>
<dbReference type="AlphaFoldDB" id="A0A6A4VAG4"/>
<organism evidence="3 4">
    <name type="scientific">Amphibalanus amphitrite</name>
    <name type="common">Striped barnacle</name>
    <name type="synonym">Balanus amphitrite</name>
    <dbReference type="NCBI Taxonomy" id="1232801"/>
    <lineage>
        <taxon>Eukaryota</taxon>
        <taxon>Metazoa</taxon>
        <taxon>Ecdysozoa</taxon>
        <taxon>Arthropoda</taxon>
        <taxon>Crustacea</taxon>
        <taxon>Multicrustacea</taxon>
        <taxon>Cirripedia</taxon>
        <taxon>Thoracica</taxon>
        <taxon>Thoracicalcarea</taxon>
        <taxon>Balanomorpha</taxon>
        <taxon>Balanoidea</taxon>
        <taxon>Balanidae</taxon>
        <taxon>Amphibalaninae</taxon>
        <taxon>Amphibalanus</taxon>
    </lineage>
</organism>
<sequence length="883" mass="93725">MSQPLLDVDPVCFRACFPGGECLIITTVLDHVMYGNLSQRQQILKALNRDGLTAAVEEEIRVVCRQLLASPEYPSTVHQRLTTILVSPVDRHPVPTPTGSDQPPACTLVVAVNPEGALDQVWDGVVSRLHQFEVFTDRRRSRMVPPRRSRRLSIMPEPAAAEPAATSRPRAAGRGSRSSRVTSPARRPAEPRAAPQPAAKRGRGAGGSGSSTSSSRLPTRTAAVGGAAPARKKAASPASSVRTTSTTSSRRSTAVRSRRRSVAVSPPVLVATRRQTRRSKPAASPPVLSPAKQQVARATRGARSPSFARDIRVRTLEGASGEMTDFSMPENMTGHKSQFLEELMMDATVMLETPGLLKRFSKKLKEPTPKPKSPAKPAPKSMSPAKPAPKPKSPAKSPPRSARSTVTQRGRQSSVTKRTRSESRSPSATPPKKPRAAAADRGSAKVSAPATADRSPPRSVTRGRPSLSSVRKSLSASLADVPMAASSPASPVLRVHTPAAARASAKRSQTVTEASQTVTQSAAGTTGQTPKPSVDSPDRPTRSKALLEARSSIRRRPAGQPPQEDEVTASPNLKPARDAAAAALSRAYVALARSEAKQKDLFRSRVSSVAAVASPALAQLSAEHTSKKIDTDDTPSVNAGTKTAAERQLADPVIPEQPPAKPVPDAPAADPAPSRSDAPEPVFASPAGRGTPRGQLAPRSSVRRAPASALRRVLDRAPDSAARSDVRRVLRRPSPPPLDRAAGGDSPLVEAPLTRSRRAKLTAELSPPVDGIAAANNVNVDGAKPPPPAAVTALSDEKDGYDKPRRRSRLRTTCLMLLLLVVVVVAVLWLGRAQLPADQRNQLEQLQRSVQAQSQQLEQLVRRQLQAARGWLDRVPALAAGGQ</sequence>
<feature type="compositionally biased region" description="Low complexity" evidence="1">
    <location>
        <begin position="666"/>
        <end position="681"/>
    </location>
</feature>
<keyword evidence="2" id="KW-0472">Membrane</keyword>
<feature type="compositionally biased region" description="Low complexity" evidence="1">
    <location>
        <begin position="394"/>
        <end position="404"/>
    </location>
</feature>
<feature type="compositionally biased region" description="Polar residues" evidence="1">
    <location>
        <begin position="506"/>
        <end position="531"/>
    </location>
</feature>
<protein>
    <submittedName>
        <fullName evidence="3">Uncharacterized protein</fullName>
    </submittedName>
</protein>